<evidence type="ECO:0000313" key="13">
    <source>
        <dbReference type="Proteomes" id="UP000216024"/>
    </source>
</evidence>
<feature type="active site" evidence="9">
    <location>
        <position position="124"/>
    </location>
</feature>
<evidence type="ECO:0000256" key="11">
    <source>
        <dbReference type="RuleBase" id="RU004181"/>
    </source>
</evidence>
<feature type="active site" evidence="9">
    <location>
        <position position="110"/>
    </location>
</feature>
<comment type="pathway">
    <text evidence="9">Protein modification; lipoprotein biosynthesis (signal peptide cleavage).</text>
</comment>
<comment type="catalytic activity">
    <reaction evidence="9 10">
        <text>Release of signal peptides from bacterial membrane prolipoproteins. Hydrolyzes -Xaa-Yaa-Zaa-|-(S,diacylglyceryl)Cys-, in which Xaa is hydrophobic (preferably Leu), and Yaa (Ala or Ser) and Zaa (Gly or Ala) have small, neutral side chains.</text>
        <dbReference type="EC" id="3.4.23.36"/>
    </reaction>
</comment>
<dbReference type="EC" id="3.4.23.36" evidence="9"/>
<organism evidence="12 13">
    <name type="scientific">Anaeromicrobium sediminis</name>
    <dbReference type="NCBI Taxonomy" id="1478221"/>
    <lineage>
        <taxon>Bacteria</taxon>
        <taxon>Bacillati</taxon>
        <taxon>Bacillota</taxon>
        <taxon>Clostridia</taxon>
        <taxon>Peptostreptococcales</taxon>
        <taxon>Thermotaleaceae</taxon>
        <taxon>Anaeromicrobium</taxon>
    </lineage>
</organism>
<dbReference type="NCBIfam" id="TIGR00077">
    <property type="entry name" value="lspA"/>
    <property type="match status" value="1"/>
</dbReference>
<dbReference type="Pfam" id="PF01252">
    <property type="entry name" value="Peptidase_A8"/>
    <property type="match status" value="1"/>
</dbReference>
<dbReference type="EMBL" id="NIBG01000011">
    <property type="protein sequence ID" value="PAB58856.1"/>
    <property type="molecule type" value="Genomic_DNA"/>
</dbReference>
<dbReference type="GO" id="GO:0004190">
    <property type="term" value="F:aspartic-type endopeptidase activity"/>
    <property type="evidence" value="ECO:0007669"/>
    <property type="project" value="UniProtKB-UniRule"/>
</dbReference>
<feature type="transmembrane region" description="Helical" evidence="9">
    <location>
        <begin position="120"/>
        <end position="139"/>
    </location>
</feature>
<comment type="subcellular location">
    <subcellularLocation>
        <location evidence="9">Cell membrane</location>
        <topology evidence="9">Multi-pass membrane protein</topology>
    </subcellularLocation>
</comment>
<evidence type="ECO:0000256" key="3">
    <source>
        <dbReference type="ARBA" id="ARBA00022670"/>
    </source>
</evidence>
<keyword evidence="8 9" id="KW-0472">Membrane</keyword>
<dbReference type="RefSeq" id="WP_095134210.1">
    <property type="nucleotide sequence ID" value="NZ_NIBG01000011.1"/>
</dbReference>
<keyword evidence="13" id="KW-1185">Reference proteome</keyword>
<evidence type="ECO:0000256" key="2">
    <source>
        <dbReference type="ARBA" id="ARBA00022475"/>
    </source>
</evidence>
<evidence type="ECO:0000256" key="9">
    <source>
        <dbReference type="HAMAP-Rule" id="MF_00161"/>
    </source>
</evidence>
<evidence type="ECO:0000256" key="8">
    <source>
        <dbReference type="ARBA" id="ARBA00023136"/>
    </source>
</evidence>
<dbReference type="HAMAP" id="MF_00161">
    <property type="entry name" value="LspA"/>
    <property type="match status" value="1"/>
</dbReference>
<evidence type="ECO:0000256" key="5">
    <source>
        <dbReference type="ARBA" id="ARBA00022750"/>
    </source>
</evidence>
<dbReference type="UniPathway" id="UPA00665"/>
<comment type="similarity">
    <text evidence="1 9 11">Belongs to the peptidase A8 family.</text>
</comment>
<feature type="transmembrane region" description="Helical" evidence="9">
    <location>
        <begin position="57"/>
        <end position="75"/>
    </location>
</feature>
<keyword evidence="4 9" id="KW-0812">Transmembrane</keyword>
<evidence type="ECO:0000256" key="1">
    <source>
        <dbReference type="ARBA" id="ARBA00006139"/>
    </source>
</evidence>
<dbReference type="OrthoDB" id="9810259at2"/>
<dbReference type="AlphaFoldDB" id="A0A267MH41"/>
<reference evidence="12 13" key="1">
    <citation type="submission" date="2017-06" db="EMBL/GenBank/DDBJ databases">
        <title>Draft genome sequence of anaerobic fermentative bacterium Anaeromicrobium sediminis DY2726D isolated from West Pacific Ocean sediments.</title>
        <authorList>
            <person name="Zeng X."/>
        </authorList>
    </citation>
    <scope>NUCLEOTIDE SEQUENCE [LARGE SCALE GENOMIC DNA]</scope>
    <source>
        <strain evidence="12 13">DY2726D</strain>
    </source>
</reference>
<evidence type="ECO:0000256" key="6">
    <source>
        <dbReference type="ARBA" id="ARBA00022801"/>
    </source>
</evidence>
<dbReference type="PROSITE" id="PS00855">
    <property type="entry name" value="SPASE_II"/>
    <property type="match status" value="1"/>
</dbReference>
<evidence type="ECO:0000313" key="12">
    <source>
        <dbReference type="EMBL" id="PAB58856.1"/>
    </source>
</evidence>
<comment type="function">
    <text evidence="9 10">This protein specifically catalyzes the removal of signal peptides from prolipoproteins.</text>
</comment>
<keyword evidence="7 9" id="KW-1133">Transmembrane helix</keyword>
<evidence type="ECO:0000256" key="10">
    <source>
        <dbReference type="RuleBase" id="RU000594"/>
    </source>
</evidence>
<accession>A0A267MH41</accession>
<comment type="caution">
    <text evidence="12">The sequence shown here is derived from an EMBL/GenBank/DDBJ whole genome shotgun (WGS) entry which is preliminary data.</text>
</comment>
<keyword evidence="3 9" id="KW-0645">Protease</keyword>
<gene>
    <name evidence="9 12" type="primary">lspA</name>
    <name evidence="12" type="ORF">CCE28_13265</name>
</gene>
<dbReference type="PANTHER" id="PTHR33695">
    <property type="entry name" value="LIPOPROTEIN SIGNAL PEPTIDASE"/>
    <property type="match status" value="1"/>
</dbReference>
<comment type="caution">
    <text evidence="9">Lacks conserved residue(s) required for the propagation of feature annotation.</text>
</comment>
<dbReference type="PANTHER" id="PTHR33695:SF1">
    <property type="entry name" value="LIPOPROTEIN SIGNAL PEPTIDASE"/>
    <property type="match status" value="1"/>
</dbReference>
<proteinExistence type="inferred from homology"/>
<evidence type="ECO:0000256" key="4">
    <source>
        <dbReference type="ARBA" id="ARBA00022692"/>
    </source>
</evidence>
<evidence type="ECO:0000256" key="7">
    <source>
        <dbReference type="ARBA" id="ARBA00022989"/>
    </source>
</evidence>
<dbReference type="GO" id="GO:0005886">
    <property type="term" value="C:plasma membrane"/>
    <property type="evidence" value="ECO:0007669"/>
    <property type="project" value="UniProtKB-SubCell"/>
</dbReference>
<dbReference type="InterPro" id="IPR001872">
    <property type="entry name" value="Peptidase_A8"/>
</dbReference>
<keyword evidence="2 9" id="KW-1003">Cell membrane</keyword>
<protein>
    <recommendedName>
        <fullName evidence="9">Lipoprotein signal peptidase</fullName>
        <ecNumber evidence="9">3.4.23.36</ecNumber>
    </recommendedName>
    <alternativeName>
        <fullName evidence="9">Prolipoprotein signal peptidase</fullName>
    </alternativeName>
    <alternativeName>
        <fullName evidence="9">Signal peptidase II</fullName>
        <shortName evidence="9">SPase II</shortName>
    </alternativeName>
</protein>
<dbReference type="GO" id="GO:0006508">
    <property type="term" value="P:proteolysis"/>
    <property type="evidence" value="ECO:0007669"/>
    <property type="project" value="UniProtKB-KW"/>
</dbReference>
<keyword evidence="6 9" id="KW-0378">Hydrolase</keyword>
<dbReference type="Proteomes" id="UP000216024">
    <property type="component" value="Unassembled WGS sequence"/>
</dbReference>
<sequence length="145" mass="16704">MNYIIIVGIILIDQFTKYLTQANMHVNETIPIINNIFHLTYVQNPGAAFGILRNQKWFFVVVTIVVLGGVFIYSIKNKNMHKLMSVSLSLIVAGAIGNFIDRVRLDYVIDYFDFRIWPVFNIADISIVVGAILLSYYLIKYDEDY</sequence>
<name>A0A267MH41_9FIRM</name>
<keyword evidence="5 9" id="KW-0064">Aspartyl protease</keyword>
<dbReference type="PRINTS" id="PR00781">
    <property type="entry name" value="LIPOSIGPTASE"/>
</dbReference>